<dbReference type="RefSeq" id="WP_049710647.1">
    <property type="nucleotide sequence ID" value="NZ_CP011507.1"/>
</dbReference>
<name>A0A0H5ARX9_9PSED</name>
<organism evidence="1 2">
    <name type="scientific">Pseudomonas trivialis</name>
    <dbReference type="NCBI Taxonomy" id="200450"/>
    <lineage>
        <taxon>Bacteria</taxon>
        <taxon>Pseudomonadati</taxon>
        <taxon>Pseudomonadota</taxon>
        <taxon>Gammaproteobacteria</taxon>
        <taxon>Pseudomonadales</taxon>
        <taxon>Pseudomonadaceae</taxon>
        <taxon>Pseudomonas</taxon>
    </lineage>
</organism>
<dbReference type="EMBL" id="CP011507">
    <property type="protein sequence ID" value="AKS07082.1"/>
    <property type="molecule type" value="Genomic_DNA"/>
</dbReference>
<dbReference type="Proteomes" id="UP000036608">
    <property type="component" value="Chromosome"/>
</dbReference>
<evidence type="ECO:0000313" key="1">
    <source>
        <dbReference type="EMBL" id="AKS07082.1"/>
    </source>
</evidence>
<proteinExistence type="predicted"/>
<protein>
    <submittedName>
        <fullName evidence="1">Uncharacterized protein</fullName>
    </submittedName>
</protein>
<sequence length="279" mass="31766">MTDHHPILHLALSRGLFSYLSAQPLYDLCREQVADACRLIDQCCLRIHGDDINKDLASMCIQTTIHEETIFQYASTDTKVRLAHWVRMYSNCHSASERDAHSAYIMACAVKALETLVNWMQAADQEAWPHVTEPPADLPWDLYCELVEMQVDPDERIQTLDDYAFYLGPITSLPCLADDELRPIADRAIKNAIRKKGGIISGMDRKEEMSARDAAIVEQGRHYRTAGMSKRNVATKVHAWLQREVAKPPKQRPKWLALETEKALSRKSVEAILKRNLVL</sequence>
<dbReference type="KEGG" id="ptv:AA957_13485"/>
<reference evidence="1 2" key="1">
    <citation type="journal article" date="2015" name="Genome Announc.">
        <title>Complete Genome Sequence of the Rhizobacterium Pseudomonas trivialis Strain IHBB745 with Multiple Plant Growth-Promoting Activities and Tolerance to Desiccation and Alkalinity.</title>
        <authorList>
            <person name="Gulati A."/>
            <person name="Swarnkar M.K."/>
            <person name="Vyas P."/>
            <person name="Rahi P."/>
            <person name="Thakur R."/>
            <person name="Thakur N."/>
            <person name="Singh A.K."/>
        </authorList>
    </citation>
    <scope>NUCLEOTIDE SEQUENCE [LARGE SCALE GENOMIC DNA]</scope>
    <source>
        <strain evidence="2">745</strain>
    </source>
</reference>
<gene>
    <name evidence="1" type="ORF">AA957_13485</name>
</gene>
<evidence type="ECO:0000313" key="2">
    <source>
        <dbReference type="Proteomes" id="UP000036608"/>
    </source>
</evidence>
<dbReference type="PATRIC" id="fig|200450.3.peg.2781"/>
<dbReference type="AlphaFoldDB" id="A0A0H5ARX9"/>
<reference evidence="2" key="2">
    <citation type="submission" date="2015-05" db="EMBL/GenBank/DDBJ databases">
        <authorList>
            <person name="Swarnkar M.K."/>
            <person name="Vyas P."/>
            <person name="Rahi P."/>
            <person name="Thakur R."/>
            <person name="Thakur N."/>
            <person name="Singh A.K."/>
            <person name="Gulati A."/>
        </authorList>
    </citation>
    <scope>NUCLEOTIDE SEQUENCE [LARGE SCALE GENOMIC DNA]</scope>
    <source>
        <strain evidence="2">745</strain>
    </source>
</reference>
<accession>A0A0H5ARX9</accession>